<evidence type="ECO:0000256" key="3">
    <source>
        <dbReference type="ARBA" id="ARBA00005646"/>
    </source>
</evidence>
<feature type="compositionally biased region" description="Basic residues" evidence="10">
    <location>
        <begin position="1674"/>
        <end position="1689"/>
    </location>
</feature>
<dbReference type="SMR" id="V7CXE1"/>
<dbReference type="InterPro" id="IPR028925">
    <property type="entry name" value="RRM_DME"/>
</dbReference>
<organism evidence="12 13">
    <name type="scientific">Phaseolus vulgaris</name>
    <name type="common">Kidney bean</name>
    <name type="synonym">French bean</name>
    <dbReference type="NCBI Taxonomy" id="3885"/>
    <lineage>
        <taxon>Eukaryota</taxon>
        <taxon>Viridiplantae</taxon>
        <taxon>Streptophyta</taxon>
        <taxon>Embryophyta</taxon>
        <taxon>Tracheophyta</taxon>
        <taxon>Spermatophyta</taxon>
        <taxon>Magnoliopsida</taxon>
        <taxon>eudicotyledons</taxon>
        <taxon>Gunneridae</taxon>
        <taxon>Pentapetalae</taxon>
        <taxon>rosids</taxon>
        <taxon>fabids</taxon>
        <taxon>Fabales</taxon>
        <taxon>Fabaceae</taxon>
        <taxon>Papilionoideae</taxon>
        <taxon>50 kb inversion clade</taxon>
        <taxon>NPAAA clade</taxon>
        <taxon>indigoferoid/millettioid clade</taxon>
        <taxon>Phaseoleae</taxon>
        <taxon>Phaseolus</taxon>
    </lineage>
</organism>
<feature type="region of interest" description="Disordered" evidence="10">
    <location>
        <begin position="191"/>
        <end position="307"/>
    </location>
</feature>
<keyword evidence="7" id="KW-0411">Iron-sulfur</keyword>
<dbReference type="SMART" id="SM00478">
    <property type="entry name" value="ENDO3c"/>
    <property type="match status" value="1"/>
</dbReference>
<evidence type="ECO:0000256" key="6">
    <source>
        <dbReference type="ARBA" id="ARBA00023004"/>
    </source>
</evidence>
<evidence type="ECO:0000256" key="8">
    <source>
        <dbReference type="ARBA" id="ARBA00023125"/>
    </source>
</evidence>
<dbReference type="GO" id="GO:0035514">
    <property type="term" value="F:DNA demethylase activity"/>
    <property type="evidence" value="ECO:0007669"/>
    <property type="project" value="InterPro"/>
</dbReference>
<dbReference type="GO" id="GO:0005634">
    <property type="term" value="C:nucleus"/>
    <property type="evidence" value="ECO:0007669"/>
    <property type="project" value="UniProtKB-SubCell"/>
</dbReference>
<protein>
    <recommendedName>
        <fullName evidence="11">HhH-GPD domain-containing protein</fullName>
    </recommendedName>
</protein>
<reference evidence="13" key="1">
    <citation type="journal article" date="2014" name="Nat. Genet.">
        <title>A reference genome for common bean and genome-wide analysis of dual domestications.</title>
        <authorList>
            <person name="Schmutz J."/>
            <person name="McClean P.E."/>
            <person name="Mamidi S."/>
            <person name="Wu G.A."/>
            <person name="Cannon S.B."/>
            <person name="Grimwood J."/>
            <person name="Jenkins J."/>
            <person name="Shu S."/>
            <person name="Song Q."/>
            <person name="Chavarro C."/>
            <person name="Torres-Torres M."/>
            <person name="Geffroy V."/>
            <person name="Moghaddam S.M."/>
            <person name="Gao D."/>
            <person name="Abernathy B."/>
            <person name="Barry K."/>
            <person name="Blair M."/>
            <person name="Brick M.A."/>
            <person name="Chovatia M."/>
            <person name="Gepts P."/>
            <person name="Goodstein D.M."/>
            <person name="Gonzales M."/>
            <person name="Hellsten U."/>
            <person name="Hyten D.L."/>
            <person name="Jia G."/>
            <person name="Kelly J.D."/>
            <person name="Kudrna D."/>
            <person name="Lee R."/>
            <person name="Richard M.M."/>
            <person name="Miklas P.N."/>
            <person name="Osorno J.M."/>
            <person name="Rodrigues J."/>
            <person name="Thareau V."/>
            <person name="Urrea C.A."/>
            <person name="Wang M."/>
            <person name="Yu Y."/>
            <person name="Zhang M."/>
            <person name="Wing R.A."/>
            <person name="Cregan P.B."/>
            <person name="Rokhsar D.S."/>
            <person name="Jackson S.A."/>
        </authorList>
    </citation>
    <scope>NUCLEOTIDE SEQUENCE [LARGE SCALE GENOMIC DNA]</scope>
    <source>
        <strain evidence="13">cv. G19833</strain>
    </source>
</reference>
<dbReference type="Gramene" id="ESW34847">
    <property type="protein sequence ID" value="ESW34847"/>
    <property type="gene ID" value="PHAVU_001G186500g"/>
</dbReference>
<dbReference type="GO" id="GO:0046872">
    <property type="term" value="F:metal ion binding"/>
    <property type="evidence" value="ECO:0007669"/>
    <property type="project" value="UniProtKB-KW"/>
</dbReference>
<dbReference type="InterPro" id="IPR044811">
    <property type="entry name" value="DME/ROS1"/>
</dbReference>
<feature type="compositionally biased region" description="Basic and acidic residues" evidence="10">
    <location>
        <begin position="1005"/>
        <end position="1018"/>
    </location>
</feature>
<keyword evidence="5" id="KW-0479">Metal-binding</keyword>
<dbReference type="InterPro" id="IPR003265">
    <property type="entry name" value="HhH-GPD_domain"/>
</dbReference>
<dbReference type="InterPro" id="IPR003651">
    <property type="entry name" value="Endonuclease3_FeS-loop_motif"/>
</dbReference>
<accession>V7CXE1</accession>
<proteinExistence type="inferred from homology"/>
<dbReference type="GO" id="GO:0003906">
    <property type="term" value="F:DNA-(apurinic or apyrimidinic site) endonuclease activity"/>
    <property type="evidence" value="ECO:0007669"/>
    <property type="project" value="UniProtKB-ARBA"/>
</dbReference>
<feature type="region of interest" description="Disordered" evidence="10">
    <location>
        <begin position="1631"/>
        <end position="1689"/>
    </location>
</feature>
<dbReference type="InterPro" id="IPR023170">
    <property type="entry name" value="HhH_base_excis_C"/>
</dbReference>
<keyword evidence="13" id="KW-1185">Reference proteome</keyword>
<dbReference type="GO" id="GO:0141166">
    <property type="term" value="P:chromosomal 5-methylcytosine DNA demethylation pathway"/>
    <property type="evidence" value="ECO:0007669"/>
    <property type="project" value="InterPro"/>
</dbReference>
<dbReference type="FunFam" id="1.10.1670.10:FF:000004">
    <property type="entry name" value="DNA glycosylase/AP lyase ROS1"/>
    <property type="match status" value="1"/>
</dbReference>
<evidence type="ECO:0000256" key="10">
    <source>
        <dbReference type="SAM" id="MobiDB-lite"/>
    </source>
</evidence>
<dbReference type="eggNOG" id="ENOG502QQKH">
    <property type="taxonomic scope" value="Eukaryota"/>
</dbReference>
<feature type="region of interest" description="Disordered" evidence="10">
    <location>
        <begin position="1"/>
        <end position="24"/>
    </location>
</feature>
<feature type="compositionally biased region" description="Basic residues" evidence="10">
    <location>
        <begin position="248"/>
        <end position="257"/>
    </location>
</feature>
<dbReference type="GO" id="GO:0006284">
    <property type="term" value="P:base-excision repair"/>
    <property type="evidence" value="ECO:0007669"/>
    <property type="project" value="InterPro"/>
</dbReference>
<feature type="compositionally biased region" description="Basic and acidic residues" evidence="10">
    <location>
        <begin position="198"/>
        <end position="208"/>
    </location>
</feature>
<gene>
    <name evidence="12" type="ORF">PHAVU_001G186500g</name>
</gene>
<dbReference type="GO" id="GO:0003677">
    <property type="term" value="F:DNA binding"/>
    <property type="evidence" value="ECO:0007669"/>
    <property type="project" value="UniProtKB-KW"/>
</dbReference>
<feature type="compositionally biased region" description="Basic residues" evidence="10">
    <location>
        <begin position="1052"/>
        <end position="1062"/>
    </location>
</feature>
<evidence type="ECO:0000256" key="1">
    <source>
        <dbReference type="ARBA" id="ARBA00001966"/>
    </source>
</evidence>
<dbReference type="Gene3D" id="1.10.340.30">
    <property type="entry name" value="Hypothetical protein, domain 2"/>
    <property type="match status" value="1"/>
</dbReference>
<name>V7CXE1_PHAVU</name>
<dbReference type="EMBL" id="CM002288">
    <property type="protein sequence ID" value="ESW34847.1"/>
    <property type="molecule type" value="Genomic_DNA"/>
</dbReference>
<dbReference type="Proteomes" id="UP000000226">
    <property type="component" value="Chromosome 1"/>
</dbReference>
<evidence type="ECO:0000313" key="12">
    <source>
        <dbReference type="EMBL" id="ESW34847.1"/>
    </source>
</evidence>
<dbReference type="InterPro" id="IPR011257">
    <property type="entry name" value="DNA_glycosylase"/>
</dbReference>
<dbReference type="PANTHER" id="PTHR46213">
    <property type="entry name" value="TRANSCRIPTIONAL ACTIVATOR DEMETER"/>
    <property type="match status" value="1"/>
</dbReference>
<evidence type="ECO:0000259" key="11">
    <source>
        <dbReference type="SMART" id="SM00478"/>
    </source>
</evidence>
<dbReference type="PANTHER" id="PTHR46213:SF13">
    <property type="entry name" value="DEMETER-LIKE PROTEIN 2-RELATED"/>
    <property type="match status" value="1"/>
</dbReference>
<feature type="compositionally biased region" description="Polar residues" evidence="10">
    <location>
        <begin position="1019"/>
        <end position="1037"/>
    </location>
</feature>
<evidence type="ECO:0000313" key="13">
    <source>
        <dbReference type="Proteomes" id="UP000000226"/>
    </source>
</evidence>
<dbReference type="InterPro" id="IPR028924">
    <property type="entry name" value="Perm-CXXC"/>
</dbReference>
<keyword evidence="8" id="KW-0238">DNA-binding</keyword>
<feature type="region of interest" description="Disordered" evidence="10">
    <location>
        <begin position="814"/>
        <end position="838"/>
    </location>
</feature>
<feature type="compositionally biased region" description="Basic and acidic residues" evidence="10">
    <location>
        <begin position="819"/>
        <end position="829"/>
    </location>
</feature>
<evidence type="ECO:0000256" key="2">
    <source>
        <dbReference type="ARBA" id="ARBA00004123"/>
    </source>
</evidence>
<feature type="domain" description="HhH-GPD" evidence="11">
    <location>
        <begin position="1112"/>
        <end position="1284"/>
    </location>
</feature>
<comment type="cofactor">
    <cofactor evidence="1">
        <name>[4Fe-4S] cluster</name>
        <dbReference type="ChEBI" id="CHEBI:49883"/>
    </cofactor>
</comment>
<dbReference type="OMA" id="NYLLAIW"/>
<dbReference type="SUPFAM" id="SSF48150">
    <property type="entry name" value="DNA-glycosylase"/>
    <property type="match status" value="1"/>
</dbReference>
<feature type="region of interest" description="Disordered" evidence="10">
    <location>
        <begin position="493"/>
        <end position="532"/>
    </location>
</feature>
<dbReference type="GO" id="GO:0051539">
    <property type="term" value="F:4 iron, 4 sulfur cluster binding"/>
    <property type="evidence" value="ECO:0007669"/>
    <property type="project" value="UniProtKB-KW"/>
</dbReference>
<keyword evidence="9" id="KW-0539">Nucleus</keyword>
<dbReference type="SMART" id="SM00525">
    <property type="entry name" value="FES"/>
    <property type="match status" value="1"/>
</dbReference>
<evidence type="ECO:0000256" key="5">
    <source>
        <dbReference type="ARBA" id="ARBA00022723"/>
    </source>
</evidence>
<dbReference type="CDD" id="cd00056">
    <property type="entry name" value="ENDO3c"/>
    <property type="match status" value="1"/>
</dbReference>
<dbReference type="Pfam" id="PF15629">
    <property type="entry name" value="Perm-CXXC"/>
    <property type="match status" value="1"/>
</dbReference>
<feature type="compositionally biased region" description="Polar residues" evidence="10">
    <location>
        <begin position="287"/>
        <end position="307"/>
    </location>
</feature>
<dbReference type="GO" id="GO:0019104">
    <property type="term" value="F:DNA N-glycosylase activity"/>
    <property type="evidence" value="ECO:0007669"/>
    <property type="project" value="InterPro"/>
</dbReference>
<comment type="subcellular location">
    <subcellularLocation>
        <location evidence="2">Nucleus</location>
    </subcellularLocation>
</comment>
<feature type="compositionally biased region" description="Basic residues" evidence="10">
    <location>
        <begin position="1071"/>
        <end position="1095"/>
    </location>
</feature>
<keyword evidence="6" id="KW-0408">Iron</keyword>
<feature type="compositionally biased region" description="Basic and acidic residues" evidence="10">
    <location>
        <begin position="1"/>
        <end position="10"/>
    </location>
</feature>
<feature type="compositionally biased region" description="Basic and acidic residues" evidence="10">
    <location>
        <begin position="224"/>
        <end position="235"/>
    </location>
</feature>
<evidence type="ECO:0000256" key="9">
    <source>
        <dbReference type="ARBA" id="ARBA00023242"/>
    </source>
</evidence>
<comment type="similarity">
    <text evidence="3">Belongs to the DNA glycosylase family. DEMETER subfamily.</text>
</comment>
<dbReference type="Gene3D" id="1.10.1670.10">
    <property type="entry name" value="Helix-hairpin-Helix base-excision DNA repair enzymes (C-terminal)"/>
    <property type="match status" value="1"/>
</dbReference>
<feature type="region of interest" description="Disordered" evidence="10">
    <location>
        <begin position="998"/>
        <end position="1110"/>
    </location>
</feature>
<keyword evidence="4" id="KW-0004">4Fe-4S</keyword>
<evidence type="ECO:0000256" key="7">
    <source>
        <dbReference type="ARBA" id="ARBA00023014"/>
    </source>
</evidence>
<sequence length="1689" mass="191135">MEIPESDRRKLQQQPPGFPIPTTPFNPIAPMPVPIWTPEMGNHLYSHFNGIPAGFHVSPYPDINNWPFHRSEPAVFPHHNAQTAPQISFEAFPSSSNGIAELFAQTDIPFAYSNVTNEELLSQFIPPYNLQCNPSYASFDHHQLSLEQPLANTIHNQYQGLLGSSYFDYCGKTFPQIAPHKDDAVAAEPRIDAATPTERNHQREDKNARAIYDLNRETAASSAPRKENYNHKMEVSLDFDLNKTPQPKARRRKHRPKVIKEDKPKRATKKVQSKENQTDKKAKRKGLNTTSTPQTEVTGKWTTPLTPESVTKTCRRSLNFDTREQARDGNSRHKETMLFAKASSSRNWMADCNGLQECAQILSNNSNSRDCLSTGCGLQAVGSKRKQPGIEQADNGNINLIGAQYNAMQAYCLDYGVQFPNVQKKRRTENGRISKTPRKSSVTDLKDVRLATFVSHPYVSSHNSWYSGSEYNAAGLPERAIHDKLQPLECTLSLGQKRPTKRRSKTHAGPAHTRKQTCSSDRRTFGDPEGPQTCTDALIADLRGSVTKKKRTKTRRIRVRSSSSCKNERQHNTLDKWKNIRTEDDLIELFRFLNIDGEMQNMLVPYNQNGTIVPHEEEEEEEEEEKKKRPKVDLDGETERIWNLLLVDINSSGIDGSDPDTVKWWKEEREVFRGRADSFIARMHLVQGDRRFSMWKGSVVDSVVGVFLTQNVSDHLSSSAFMSLAARYPLKSTSTFQKESTCSMVNEPQVCIVEEPVENGNRDRKILDQSICEMNSKTMDIIENYEEREGVDSNVSCRTNGSVICVADESNSNMLESESAQRRGSEHSPVESGTISGMTEEGQESLCHVSVRKELNNVFPSQLSGATFQTSGDFSIDQNTEKIGSFSDSNSEIEDLPSTAQFNIYHSGTSFRELLEMASSTMLHEVNSQRDKSTENFRDACDQSIDLNHDNQVGNLEKSDVTLTRDTFETPITKEYALEATPNSGVLEVNCYDPLKIEVPSSDSSKNKGENDKRHSFRTDSNSKAAFVNSHGQTQDPMQKARDQKFGDHKNEKKKKNSKKNSKKEPAPKKAAPKKAAPKKAAPKKAAPKKAAPKKLKSEKEENNFDWDSLRIQAQARAGKREKTENTMDSADWDAVRRADLSEISKIIRERGMNNLLADRIKGFLNRMFDKHGSLDLEWLRDVPPDQAKEFLLSIKGLGLKSVECVRLLTLHHLAFPVDTNVGRIAVRLGWVPLRPLPESLQLHLLELYPVLESVQKYLWPRLCKLDQRTLYELHYQLITFGKVFCTKKQPNCNACPMRGECKHFASAFASARLALPGPEEKRIVIPSGNNANEQNPPLVINQPLLFLPGNTIQDELQQTKVITQPIVEMPASPEPECSQPSEIMDIEDAFNEESCEIPTIKLDIEEFTLNLQNYMEQSMELQEGEMSKALVALHPDAARIPTPKLKYKSNLRTEHYVYELPDSHPLLNGWEQREPDDPGKYLLAIWTPGETADSIQPPERKCSSQDCGQLCKENECFACNSVREANSQIVRGTLLIPCRTAMGGTFPLNGTYFQVNEVFADNDSSINPISVPRSWIWNLRRRTVYFGTSVTHIFRDLSTQEIQQCFWRGYVCVRGFDRERRAPRPLLARLHIPISKKPKDPNAPRKPRKPKDPNAPRKPRKPKNPKNKDNTQKKSKPATQSKKKQKQP</sequence>
<dbReference type="Pfam" id="PF15628">
    <property type="entry name" value="RRM_DME"/>
    <property type="match status" value="1"/>
</dbReference>
<evidence type="ECO:0000256" key="4">
    <source>
        <dbReference type="ARBA" id="ARBA00022485"/>
    </source>
</evidence>
<dbReference type="OrthoDB" id="5607at2759"/>
<feature type="compositionally biased region" description="Basic and acidic residues" evidence="10">
    <location>
        <begin position="1039"/>
        <end position="1051"/>
    </location>
</feature>